<dbReference type="Gene3D" id="2.40.10.120">
    <property type="match status" value="1"/>
</dbReference>
<gene>
    <name evidence="2" type="ORF">C9427_03485</name>
</gene>
<feature type="signal peptide" evidence="1">
    <location>
        <begin position="1"/>
        <end position="28"/>
    </location>
</feature>
<name>A0A2T4J1H4_9HYPH</name>
<dbReference type="OrthoDB" id="7338723at2"/>
<dbReference type="SUPFAM" id="SSF50494">
    <property type="entry name" value="Trypsin-like serine proteases"/>
    <property type="match status" value="1"/>
</dbReference>
<feature type="chain" id="PRO_5015574477" description="Serine protease" evidence="1">
    <location>
        <begin position="29"/>
        <end position="347"/>
    </location>
</feature>
<reference evidence="2 3" key="1">
    <citation type="submission" date="2018-03" db="EMBL/GenBank/DDBJ databases">
        <title>Genome sequence of the symbiotic type strain Mesorhizobium helmanticense CSLC115NT isolated from Lotus corniculatus nodules.</title>
        <authorList>
            <person name="Sannazzaro A.I."/>
            <person name="Torres Tejerizo G.A."/>
            <person name="Dip D."/>
            <person name="Caballero M."/>
            <person name="Pistorio M."/>
            <person name="Estrella M.J."/>
        </authorList>
    </citation>
    <scope>NUCLEOTIDE SEQUENCE [LARGE SCALE GENOMIC DNA]</scope>
    <source>
        <strain evidence="2 3">CSLC115N</strain>
    </source>
</reference>
<accession>A0A2T4J1H4</accession>
<evidence type="ECO:0000313" key="2">
    <source>
        <dbReference type="EMBL" id="PTE11765.1"/>
    </source>
</evidence>
<evidence type="ECO:0000313" key="3">
    <source>
        <dbReference type="Proteomes" id="UP000240259"/>
    </source>
</evidence>
<sequence>MRPRICAVQKRLLAVFACLLTTAGHGYAQVSAKCIYSEYEKIVGVVEAYPPVEGDPVATGFTVSAQGHFVTAAPALWKANEKMPLRVRFGGRNGPVVAAGRIESDDHLMLLQLEKKAEPYPTATLGSEPLASVGDPLFAIGYPKGFDLTIFVGGALTSRNAFVQSTLTTWWQTNIEIMAGMNGAPVFDVGGRVVGVAIKGHDEFARVGYVLPLARADTILDKAGAVYKDTGPCSEITPAENATVSDESTAGACRDPSHGVEKWNEVQEVSRESGWIPEELDAEKWCARVQNSISKNYMLPQFEVLETERRMRRDGDVPPRVWYLYSCKLRVQSNPSYLLKLSSACGN</sequence>
<dbReference type="PANTHER" id="PTHR43019:SF23">
    <property type="entry name" value="PROTEASE DO-LIKE 5, CHLOROPLASTIC"/>
    <property type="match status" value="1"/>
</dbReference>
<protein>
    <recommendedName>
        <fullName evidence="4">Serine protease</fullName>
    </recommendedName>
</protein>
<dbReference type="PANTHER" id="PTHR43019">
    <property type="entry name" value="SERINE ENDOPROTEASE DEGS"/>
    <property type="match status" value="1"/>
</dbReference>
<keyword evidence="1" id="KW-0732">Signal</keyword>
<evidence type="ECO:0008006" key="4">
    <source>
        <dbReference type="Google" id="ProtNLM"/>
    </source>
</evidence>
<dbReference type="Pfam" id="PF13365">
    <property type="entry name" value="Trypsin_2"/>
    <property type="match status" value="1"/>
</dbReference>
<dbReference type="Proteomes" id="UP000240259">
    <property type="component" value="Unassembled WGS sequence"/>
</dbReference>
<proteinExistence type="predicted"/>
<dbReference type="EMBL" id="PZJX01000006">
    <property type="protein sequence ID" value="PTE11765.1"/>
    <property type="molecule type" value="Genomic_DNA"/>
</dbReference>
<evidence type="ECO:0000256" key="1">
    <source>
        <dbReference type="SAM" id="SignalP"/>
    </source>
</evidence>
<keyword evidence="3" id="KW-1185">Reference proteome</keyword>
<organism evidence="2 3">
    <name type="scientific">Mesorhizobium helmanticense</name>
    <dbReference type="NCBI Taxonomy" id="1776423"/>
    <lineage>
        <taxon>Bacteria</taxon>
        <taxon>Pseudomonadati</taxon>
        <taxon>Pseudomonadota</taxon>
        <taxon>Alphaproteobacteria</taxon>
        <taxon>Hyphomicrobiales</taxon>
        <taxon>Phyllobacteriaceae</taxon>
        <taxon>Mesorhizobium</taxon>
    </lineage>
</organism>
<dbReference type="InterPro" id="IPR009003">
    <property type="entry name" value="Peptidase_S1_PA"/>
</dbReference>
<comment type="caution">
    <text evidence="2">The sequence shown here is derived from an EMBL/GenBank/DDBJ whole genome shotgun (WGS) entry which is preliminary data.</text>
</comment>
<dbReference type="AlphaFoldDB" id="A0A2T4J1H4"/>